<organism evidence="2 3">
    <name type="scientific">Austropuccinia psidii MF-1</name>
    <dbReference type="NCBI Taxonomy" id="1389203"/>
    <lineage>
        <taxon>Eukaryota</taxon>
        <taxon>Fungi</taxon>
        <taxon>Dikarya</taxon>
        <taxon>Basidiomycota</taxon>
        <taxon>Pucciniomycotina</taxon>
        <taxon>Pucciniomycetes</taxon>
        <taxon>Pucciniales</taxon>
        <taxon>Sphaerophragmiaceae</taxon>
        <taxon>Austropuccinia</taxon>
    </lineage>
</organism>
<feature type="region of interest" description="Disordered" evidence="1">
    <location>
        <begin position="1"/>
        <end position="56"/>
    </location>
</feature>
<evidence type="ECO:0000313" key="2">
    <source>
        <dbReference type="EMBL" id="MBW0561115.1"/>
    </source>
</evidence>
<reference evidence="2" key="1">
    <citation type="submission" date="2021-03" db="EMBL/GenBank/DDBJ databases">
        <title>Draft genome sequence of rust myrtle Austropuccinia psidii MF-1, a brazilian biotype.</title>
        <authorList>
            <person name="Quecine M.C."/>
            <person name="Pachon D.M.R."/>
            <person name="Bonatelli M.L."/>
            <person name="Correr F.H."/>
            <person name="Franceschini L.M."/>
            <person name="Leite T.F."/>
            <person name="Margarido G.R.A."/>
            <person name="Almeida C.A."/>
            <person name="Ferrarezi J.A."/>
            <person name="Labate C.A."/>
        </authorList>
    </citation>
    <scope>NUCLEOTIDE SEQUENCE</scope>
    <source>
        <strain evidence="2">MF-1</strain>
    </source>
</reference>
<accession>A0A9Q3JGD1</accession>
<gene>
    <name evidence="2" type="ORF">O181_100830</name>
</gene>
<feature type="compositionally biased region" description="Basic and acidic residues" evidence="1">
    <location>
        <begin position="47"/>
        <end position="56"/>
    </location>
</feature>
<name>A0A9Q3JGD1_9BASI</name>
<keyword evidence="3" id="KW-1185">Reference proteome</keyword>
<comment type="caution">
    <text evidence="2">The sequence shown here is derived from an EMBL/GenBank/DDBJ whole genome shotgun (WGS) entry which is preliminary data.</text>
</comment>
<feature type="compositionally biased region" description="Basic residues" evidence="1">
    <location>
        <begin position="1"/>
        <end position="12"/>
    </location>
</feature>
<proteinExistence type="predicted"/>
<sequence length="123" mass="14627">MEREKKRGRGKAHSGSNDQKGTYHQENPAKSPMPNQIHPSPMKTLNRCRDSHPYISIPERRVKMEYRKQNFHHCGIMGKNWSNESGNLTQSNDFPKALERDKKLEYQQIFHTLRRDRNLNQRK</sequence>
<dbReference type="EMBL" id="AVOT02070539">
    <property type="protein sequence ID" value="MBW0561115.1"/>
    <property type="molecule type" value="Genomic_DNA"/>
</dbReference>
<feature type="compositionally biased region" description="Polar residues" evidence="1">
    <location>
        <begin position="14"/>
        <end position="25"/>
    </location>
</feature>
<dbReference type="AlphaFoldDB" id="A0A9Q3JGD1"/>
<evidence type="ECO:0000256" key="1">
    <source>
        <dbReference type="SAM" id="MobiDB-lite"/>
    </source>
</evidence>
<evidence type="ECO:0000313" key="3">
    <source>
        <dbReference type="Proteomes" id="UP000765509"/>
    </source>
</evidence>
<protein>
    <submittedName>
        <fullName evidence="2">Uncharacterized protein</fullName>
    </submittedName>
</protein>
<dbReference type="Proteomes" id="UP000765509">
    <property type="component" value="Unassembled WGS sequence"/>
</dbReference>